<dbReference type="AlphaFoldDB" id="A0A840HQY9"/>
<protein>
    <recommendedName>
        <fullName evidence="4">DUF3618 domain-containing protein</fullName>
    </recommendedName>
</protein>
<evidence type="ECO:0000256" key="1">
    <source>
        <dbReference type="SAM" id="MobiDB-lite"/>
    </source>
</evidence>
<evidence type="ECO:0008006" key="4">
    <source>
        <dbReference type="Google" id="ProtNLM"/>
    </source>
</evidence>
<keyword evidence="3" id="KW-1185">Reference proteome</keyword>
<feature type="region of interest" description="Disordered" evidence="1">
    <location>
        <begin position="38"/>
        <end position="65"/>
    </location>
</feature>
<dbReference type="EMBL" id="JACHOV010000001">
    <property type="protein sequence ID" value="MBB4640047.1"/>
    <property type="molecule type" value="Genomic_DNA"/>
</dbReference>
<gene>
    <name evidence="2" type="ORF">HNQ99_000327</name>
</gene>
<evidence type="ECO:0000313" key="3">
    <source>
        <dbReference type="Proteomes" id="UP000575068"/>
    </source>
</evidence>
<sequence>MKLIPRSPAYRRAETEAELARSSFLLALERARHRLHPSALKQDLERKVSEAAHGTRQAAAHSARSHPFVTGGALAIVLGLVFRRPLAALTRKAKASLSNAWQARRNSGDDQ</sequence>
<dbReference type="Proteomes" id="UP000575068">
    <property type="component" value="Unassembled WGS sequence"/>
</dbReference>
<organism evidence="2 3">
    <name type="scientific">Rhizorhapis suberifaciens</name>
    <name type="common">corky root of lettuce</name>
    <dbReference type="NCBI Taxonomy" id="13656"/>
    <lineage>
        <taxon>Bacteria</taxon>
        <taxon>Pseudomonadati</taxon>
        <taxon>Pseudomonadota</taxon>
        <taxon>Alphaproteobacteria</taxon>
        <taxon>Sphingomonadales</taxon>
        <taxon>Sphingomonadaceae</taxon>
        <taxon>Rhizorhapis</taxon>
    </lineage>
</organism>
<accession>A0A840HQY9</accession>
<dbReference type="RefSeq" id="WP_184473888.1">
    <property type="nucleotide sequence ID" value="NZ_JACHOV010000001.1"/>
</dbReference>
<evidence type="ECO:0000313" key="2">
    <source>
        <dbReference type="EMBL" id="MBB4640047.1"/>
    </source>
</evidence>
<proteinExistence type="predicted"/>
<reference evidence="2 3" key="1">
    <citation type="submission" date="2020-08" db="EMBL/GenBank/DDBJ databases">
        <title>Genomic Encyclopedia of Type Strains, Phase IV (KMG-IV): sequencing the most valuable type-strain genomes for metagenomic binning, comparative biology and taxonomic classification.</title>
        <authorList>
            <person name="Goeker M."/>
        </authorList>
    </citation>
    <scope>NUCLEOTIDE SEQUENCE [LARGE SCALE GENOMIC DNA]</scope>
    <source>
        <strain evidence="2 3">DSM 7465</strain>
    </source>
</reference>
<name>A0A840HQY9_9SPHN</name>
<comment type="caution">
    <text evidence="2">The sequence shown here is derived from an EMBL/GenBank/DDBJ whole genome shotgun (WGS) entry which is preliminary data.</text>
</comment>